<dbReference type="PANTHER" id="PTHR21716">
    <property type="entry name" value="TRANSMEMBRANE PROTEIN"/>
    <property type="match status" value="1"/>
</dbReference>
<protein>
    <recommendedName>
        <fullName evidence="9">AI-2E family transporter</fullName>
    </recommendedName>
</protein>
<evidence type="ECO:0000256" key="1">
    <source>
        <dbReference type="ARBA" id="ARBA00004141"/>
    </source>
</evidence>
<evidence type="ECO:0000256" key="2">
    <source>
        <dbReference type="ARBA" id="ARBA00009773"/>
    </source>
</evidence>
<feature type="transmembrane region" description="Helical" evidence="6">
    <location>
        <begin position="299"/>
        <end position="325"/>
    </location>
</feature>
<reference evidence="7 8" key="1">
    <citation type="journal article" date="2012" name="Int. J. Syst. Evol. Microbiol.">
        <title>Flammeovirga pacifica sp. nov., isolated from deep-sea sediment.</title>
        <authorList>
            <person name="Xu H."/>
            <person name="Fu Y."/>
            <person name="Yang N."/>
            <person name="Ding Z."/>
            <person name="Lai Q."/>
            <person name="Zeng R."/>
        </authorList>
    </citation>
    <scope>NUCLEOTIDE SEQUENCE [LARGE SCALE GENOMIC DNA]</scope>
    <source>
        <strain evidence="8">DSM 24597 / LMG 26175 / WPAGA1</strain>
    </source>
</reference>
<name>A0A1S1YW05_FLAPC</name>
<gene>
    <name evidence="7" type="ORF">NH26_01995</name>
</gene>
<comment type="similarity">
    <text evidence="2">Belongs to the autoinducer-2 exporter (AI-2E) (TC 2.A.86) family.</text>
</comment>
<accession>A0A1S1YW05</accession>
<evidence type="ECO:0000256" key="6">
    <source>
        <dbReference type="SAM" id="Phobius"/>
    </source>
</evidence>
<comment type="caution">
    <text evidence="7">The sequence shown here is derived from an EMBL/GenBank/DDBJ whole genome shotgun (WGS) entry which is preliminary data.</text>
</comment>
<feature type="transmembrane region" description="Helical" evidence="6">
    <location>
        <begin position="12"/>
        <end position="41"/>
    </location>
</feature>
<feature type="transmembrane region" description="Helical" evidence="6">
    <location>
        <begin position="62"/>
        <end position="84"/>
    </location>
</feature>
<evidence type="ECO:0008006" key="9">
    <source>
        <dbReference type="Google" id="ProtNLM"/>
    </source>
</evidence>
<evidence type="ECO:0000256" key="4">
    <source>
        <dbReference type="ARBA" id="ARBA00022989"/>
    </source>
</evidence>
<proteinExistence type="inferred from homology"/>
<dbReference type="PANTHER" id="PTHR21716:SF64">
    <property type="entry name" value="AI-2 TRANSPORT PROTEIN TQSA"/>
    <property type="match status" value="1"/>
</dbReference>
<evidence type="ECO:0000256" key="5">
    <source>
        <dbReference type="ARBA" id="ARBA00023136"/>
    </source>
</evidence>
<keyword evidence="3 6" id="KW-0812">Transmembrane</keyword>
<organism evidence="7 8">
    <name type="scientific">Flammeovirga pacifica</name>
    <dbReference type="NCBI Taxonomy" id="915059"/>
    <lineage>
        <taxon>Bacteria</taxon>
        <taxon>Pseudomonadati</taxon>
        <taxon>Bacteroidota</taxon>
        <taxon>Cytophagia</taxon>
        <taxon>Cytophagales</taxon>
        <taxon>Flammeovirgaceae</taxon>
        <taxon>Flammeovirga</taxon>
    </lineage>
</organism>
<evidence type="ECO:0000256" key="3">
    <source>
        <dbReference type="ARBA" id="ARBA00022692"/>
    </source>
</evidence>
<sequence>MNKINKAASISILIVVIVASLIYLKSIIVPLILAAIFWLIVVEVRTMIGKVATLRNIKMPVWLQNLFATLMIFTILFLVVKLLSLSMQNLSESMTHYDGNLQKMEEKINKLFDINVTHSLNKMVGDTNFTNLLRTVLSSVTDLFGNAFTIILYIVFLLLEESGFGNKIKAMYPNINDQNNVVLMLERVGKTVSSYLTLKTFVSVITGVLSYIVLLIVGIDAPFFWAAIIFLLNYIPTIGSLIATLFPSLFIIIQTGEPSVGLIVLLAVGGIQVVIGNFVEPKLMGNSLNVSSLVVLIALAFWGTLWGVIGMILSVPITVLMIIIFGEFQSTRKIAILLSEDGNIGAPKINNQNKEE</sequence>
<dbReference type="Proteomes" id="UP000179797">
    <property type="component" value="Unassembled WGS sequence"/>
</dbReference>
<feature type="transmembrane region" description="Helical" evidence="6">
    <location>
        <begin position="223"/>
        <end position="253"/>
    </location>
</feature>
<feature type="transmembrane region" description="Helical" evidence="6">
    <location>
        <begin position="143"/>
        <end position="159"/>
    </location>
</feature>
<dbReference type="OrthoDB" id="9793390at2"/>
<keyword evidence="8" id="KW-1185">Reference proteome</keyword>
<dbReference type="Pfam" id="PF01594">
    <property type="entry name" value="AI-2E_transport"/>
    <property type="match status" value="1"/>
</dbReference>
<dbReference type="GO" id="GO:0016020">
    <property type="term" value="C:membrane"/>
    <property type="evidence" value="ECO:0007669"/>
    <property type="project" value="UniProtKB-SubCell"/>
</dbReference>
<evidence type="ECO:0000313" key="7">
    <source>
        <dbReference type="EMBL" id="OHX65209.1"/>
    </source>
</evidence>
<keyword evidence="4 6" id="KW-1133">Transmembrane helix</keyword>
<dbReference type="AlphaFoldDB" id="A0A1S1YW05"/>
<evidence type="ECO:0000313" key="8">
    <source>
        <dbReference type="Proteomes" id="UP000179797"/>
    </source>
</evidence>
<comment type="subcellular location">
    <subcellularLocation>
        <location evidence="1">Membrane</location>
        <topology evidence="1">Multi-pass membrane protein</topology>
    </subcellularLocation>
</comment>
<keyword evidence="5 6" id="KW-0472">Membrane</keyword>
<feature type="transmembrane region" description="Helical" evidence="6">
    <location>
        <begin position="260"/>
        <end position="279"/>
    </location>
</feature>
<dbReference type="EMBL" id="JRYR02000001">
    <property type="protein sequence ID" value="OHX65209.1"/>
    <property type="molecule type" value="Genomic_DNA"/>
</dbReference>
<dbReference type="GO" id="GO:0055085">
    <property type="term" value="P:transmembrane transport"/>
    <property type="evidence" value="ECO:0007669"/>
    <property type="project" value="TreeGrafter"/>
</dbReference>
<dbReference type="InterPro" id="IPR002549">
    <property type="entry name" value="AI-2E-like"/>
</dbReference>
<dbReference type="RefSeq" id="WP_044223683.1">
    <property type="nucleotide sequence ID" value="NZ_JRYR02000001.1"/>
</dbReference>